<dbReference type="Proteomes" id="UP001159363">
    <property type="component" value="Chromosome 6"/>
</dbReference>
<evidence type="ECO:0000313" key="2">
    <source>
        <dbReference type="Proteomes" id="UP001159363"/>
    </source>
</evidence>
<dbReference type="PANTHER" id="PTHR46880:SF5">
    <property type="entry name" value="DUF4371 DOMAIN-CONTAINING PROTEIN"/>
    <property type="match status" value="1"/>
</dbReference>
<gene>
    <name evidence="1" type="ORF">PR048_020325</name>
</gene>
<evidence type="ECO:0000313" key="1">
    <source>
        <dbReference type="EMBL" id="KAJ8879717.1"/>
    </source>
</evidence>
<keyword evidence="2" id="KW-1185">Reference proteome</keyword>
<sequence>MNHRLELELSYAVDEVSGVNNFQIFMDKLYTLYNNSPKNQRQLAECAAQLDQQVKKIGKVLSTRWVASSFRTKSVVRYSFASLYNHFFASKDDKNRSPIEREMSSGLIRQLSSSEFLMDLAIMYDILAEIALLSESLQNRNMTTILKKNQGQTIYKLELLLREVIFVELPLIKTSRYEPSTHNNFKQRRLFATISSNESEEYDTLLKEVKVLECDQWPSEKPLGFGEIEIERLCRIFKLTASNI</sequence>
<proteinExistence type="predicted"/>
<dbReference type="PANTHER" id="PTHR46880">
    <property type="entry name" value="RAS-ASSOCIATING DOMAIN-CONTAINING PROTEIN"/>
    <property type="match status" value="1"/>
</dbReference>
<reference evidence="1 2" key="1">
    <citation type="submission" date="2023-02" db="EMBL/GenBank/DDBJ databases">
        <title>LHISI_Scaffold_Assembly.</title>
        <authorList>
            <person name="Stuart O.P."/>
            <person name="Cleave R."/>
            <person name="Magrath M.J.L."/>
            <person name="Mikheyev A.S."/>
        </authorList>
    </citation>
    <scope>NUCLEOTIDE SEQUENCE [LARGE SCALE GENOMIC DNA]</scope>
    <source>
        <strain evidence="1">Daus_M_001</strain>
        <tissue evidence="1">Leg muscle</tissue>
    </source>
</reference>
<organism evidence="1 2">
    <name type="scientific">Dryococelus australis</name>
    <dbReference type="NCBI Taxonomy" id="614101"/>
    <lineage>
        <taxon>Eukaryota</taxon>
        <taxon>Metazoa</taxon>
        <taxon>Ecdysozoa</taxon>
        <taxon>Arthropoda</taxon>
        <taxon>Hexapoda</taxon>
        <taxon>Insecta</taxon>
        <taxon>Pterygota</taxon>
        <taxon>Neoptera</taxon>
        <taxon>Polyneoptera</taxon>
        <taxon>Phasmatodea</taxon>
        <taxon>Verophasmatodea</taxon>
        <taxon>Anareolatae</taxon>
        <taxon>Phasmatidae</taxon>
        <taxon>Eurycanthinae</taxon>
        <taxon>Dryococelus</taxon>
    </lineage>
</organism>
<accession>A0ABQ9H642</accession>
<name>A0ABQ9H642_9NEOP</name>
<comment type="caution">
    <text evidence="1">The sequence shown here is derived from an EMBL/GenBank/DDBJ whole genome shotgun (WGS) entry which is preliminary data.</text>
</comment>
<protein>
    <submittedName>
        <fullName evidence="1">Uncharacterized protein</fullName>
    </submittedName>
</protein>
<dbReference type="EMBL" id="JARBHB010000007">
    <property type="protein sequence ID" value="KAJ8879717.1"/>
    <property type="molecule type" value="Genomic_DNA"/>
</dbReference>